<feature type="compositionally biased region" description="Polar residues" evidence="1">
    <location>
        <begin position="14"/>
        <end position="31"/>
    </location>
</feature>
<evidence type="ECO:0000256" key="1">
    <source>
        <dbReference type="SAM" id="MobiDB-lite"/>
    </source>
</evidence>
<accession>A0A218X5Y6</accession>
<protein>
    <submittedName>
        <fullName evidence="2">Uncharacterized protein</fullName>
    </submittedName>
</protein>
<feature type="region of interest" description="Disordered" evidence="1">
    <location>
        <begin position="1"/>
        <end position="39"/>
    </location>
</feature>
<organism evidence="2 3">
    <name type="scientific">Punica granatum</name>
    <name type="common">Pomegranate</name>
    <dbReference type="NCBI Taxonomy" id="22663"/>
    <lineage>
        <taxon>Eukaryota</taxon>
        <taxon>Viridiplantae</taxon>
        <taxon>Streptophyta</taxon>
        <taxon>Embryophyta</taxon>
        <taxon>Tracheophyta</taxon>
        <taxon>Spermatophyta</taxon>
        <taxon>Magnoliopsida</taxon>
        <taxon>eudicotyledons</taxon>
        <taxon>Gunneridae</taxon>
        <taxon>Pentapetalae</taxon>
        <taxon>rosids</taxon>
        <taxon>malvids</taxon>
        <taxon>Myrtales</taxon>
        <taxon>Lythraceae</taxon>
        <taxon>Punica</taxon>
    </lineage>
</organism>
<comment type="caution">
    <text evidence="2">The sequence shown here is derived from an EMBL/GenBank/DDBJ whole genome shotgun (WGS) entry which is preliminary data.</text>
</comment>
<sequence>MLADSTKALGNKVDASSVQKVNGTSSSSPDLMQSDRPWKPQDREAIQHLTVVPLQLSLPVHPTVALHSSILESGNLTRRWCSWYHKGHNISAHSTTQCPVELCVDLGTYVFLISE</sequence>
<dbReference type="EMBL" id="MTKT01002229">
    <property type="protein sequence ID" value="OWM80333.1"/>
    <property type="molecule type" value="Genomic_DNA"/>
</dbReference>
<proteinExistence type="predicted"/>
<evidence type="ECO:0000313" key="3">
    <source>
        <dbReference type="Proteomes" id="UP000197138"/>
    </source>
</evidence>
<evidence type="ECO:0000313" key="2">
    <source>
        <dbReference type="EMBL" id="OWM80333.1"/>
    </source>
</evidence>
<dbReference type="Proteomes" id="UP000197138">
    <property type="component" value="Unassembled WGS sequence"/>
</dbReference>
<gene>
    <name evidence="2" type="ORF">CDL15_Pgr019613</name>
</gene>
<dbReference type="AlphaFoldDB" id="A0A218X5Y6"/>
<reference evidence="3" key="1">
    <citation type="journal article" date="2017" name="Plant J.">
        <title>The pomegranate (Punica granatum L.) genome and the genomics of punicalagin biosynthesis.</title>
        <authorList>
            <person name="Qin G."/>
            <person name="Xu C."/>
            <person name="Ming R."/>
            <person name="Tang H."/>
            <person name="Guyot R."/>
            <person name="Kramer E.M."/>
            <person name="Hu Y."/>
            <person name="Yi X."/>
            <person name="Qi Y."/>
            <person name="Xu X."/>
            <person name="Gao Z."/>
            <person name="Pan H."/>
            <person name="Jian J."/>
            <person name="Tian Y."/>
            <person name="Yue Z."/>
            <person name="Xu Y."/>
        </authorList>
    </citation>
    <scope>NUCLEOTIDE SEQUENCE [LARGE SCALE GENOMIC DNA]</scope>
    <source>
        <strain evidence="3">cv. Dabenzi</strain>
    </source>
</reference>
<name>A0A218X5Y6_PUNGR</name>